<keyword evidence="1" id="KW-0732">Signal</keyword>
<dbReference type="Gene3D" id="2.60.40.10">
    <property type="entry name" value="Immunoglobulins"/>
    <property type="match status" value="2"/>
</dbReference>
<dbReference type="Ensembl" id="ENSCABT00000015858.1">
    <property type="protein sequence ID" value="ENSCABP00000014470.1"/>
    <property type="gene ID" value="ENSCABG00000010807.1"/>
</dbReference>
<reference evidence="5" key="1">
    <citation type="submission" date="2025-08" db="UniProtKB">
        <authorList>
            <consortium name="Ensembl"/>
        </authorList>
    </citation>
    <scope>IDENTIFICATION</scope>
</reference>
<dbReference type="InterPro" id="IPR050412">
    <property type="entry name" value="Ig-like_Receptors_ImmuneReg"/>
</dbReference>
<keyword evidence="2" id="KW-1015">Disulfide bond</keyword>
<dbReference type="GO" id="GO:0002764">
    <property type="term" value="P:immune response-regulating signaling pathway"/>
    <property type="evidence" value="ECO:0007669"/>
    <property type="project" value="TreeGrafter"/>
</dbReference>
<dbReference type="SUPFAM" id="SSF48726">
    <property type="entry name" value="Immunoglobulin"/>
    <property type="match status" value="2"/>
</dbReference>
<proteinExistence type="predicted"/>
<accession>A0A8C0H6J0</accession>
<dbReference type="Proteomes" id="UP000694404">
    <property type="component" value="Unplaced"/>
</dbReference>
<evidence type="ECO:0000256" key="1">
    <source>
        <dbReference type="ARBA" id="ARBA00022729"/>
    </source>
</evidence>
<reference evidence="5" key="2">
    <citation type="submission" date="2025-09" db="UniProtKB">
        <authorList>
            <consortium name="Ensembl"/>
        </authorList>
    </citation>
    <scope>IDENTIFICATION</scope>
</reference>
<dbReference type="PANTHER" id="PTHR11738:SF186">
    <property type="entry name" value="OSTEOCLAST-ASSOCIATED IMMUNOGLOBULIN-LIKE RECEPTOR"/>
    <property type="match status" value="1"/>
</dbReference>
<dbReference type="Pfam" id="PF13895">
    <property type="entry name" value="Ig_2"/>
    <property type="match status" value="1"/>
</dbReference>
<keyword evidence="6" id="KW-1185">Reference proteome</keyword>
<sequence>RRQRKVEGKRTAECSDCAGVCLMACLLLTAELSYPKPSISLSPRGEVALGGTVIVRCACQCQNATVLMYKLGYPDVWRWAETAGGVAEFTIDNVSWRDIGSYSCQYGTKSDPLIWSHPSDPVELMVAGEELAQYLFPGGSVLSKTGAHIKTRDPSGNEAEFPITSVGRGDGGSYTCQYHTTSQTPDWLEPSDPVQLVVAATYGTRAEGGTLADFPWYSHCPGPGHWLRGALHFNLILNEAS</sequence>
<dbReference type="AlphaFoldDB" id="A0A8C0H6J0"/>
<protein>
    <recommendedName>
        <fullName evidence="4">Ig-like domain-containing protein</fullName>
    </recommendedName>
</protein>
<dbReference type="PROSITE" id="PS50835">
    <property type="entry name" value="IG_LIKE"/>
    <property type="match status" value="1"/>
</dbReference>
<dbReference type="OMA" id="NCIFMND"/>
<evidence type="ECO:0000259" key="4">
    <source>
        <dbReference type="PROSITE" id="PS50835"/>
    </source>
</evidence>
<keyword evidence="3" id="KW-0393">Immunoglobulin domain</keyword>
<feature type="domain" description="Ig-like" evidence="4">
    <location>
        <begin position="37"/>
        <end position="105"/>
    </location>
</feature>
<dbReference type="InterPro" id="IPR007110">
    <property type="entry name" value="Ig-like_dom"/>
</dbReference>
<organism evidence="5 6">
    <name type="scientific">Chelonoidis abingdonii</name>
    <name type="common">Abingdon island giant tortoise</name>
    <name type="synonym">Testudo abingdonii</name>
    <dbReference type="NCBI Taxonomy" id="106734"/>
    <lineage>
        <taxon>Eukaryota</taxon>
        <taxon>Metazoa</taxon>
        <taxon>Chordata</taxon>
        <taxon>Craniata</taxon>
        <taxon>Vertebrata</taxon>
        <taxon>Euteleostomi</taxon>
        <taxon>Archelosauria</taxon>
        <taxon>Testudinata</taxon>
        <taxon>Testudines</taxon>
        <taxon>Cryptodira</taxon>
        <taxon>Durocryptodira</taxon>
        <taxon>Testudinoidea</taxon>
        <taxon>Testudinidae</taxon>
        <taxon>Chelonoidis</taxon>
    </lineage>
</organism>
<dbReference type="InterPro" id="IPR036179">
    <property type="entry name" value="Ig-like_dom_sf"/>
</dbReference>
<evidence type="ECO:0000256" key="3">
    <source>
        <dbReference type="ARBA" id="ARBA00023319"/>
    </source>
</evidence>
<dbReference type="SMART" id="SM00409">
    <property type="entry name" value="IG"/>
    <property type="match status" value="2"/>
</dbReference>
<dbReference type="PANTHER" id="PTHR11738">
    <property type="entry name" value="MHC CLASS I NK CELL RECEPTOR"/>
    <property type="match status" value="1"/>
</dbReference>
<name>A0A8C0H6J0_CHEAB</name>
<evidence type="ECO:0000313" key="5">
    <source>
        <dbReference type="Ensembl" id="ENSCABP00000014470.1"/>
    </source>
</evidence>
<dbReference type="FunFam" id="2.60.40.10:FF:000049">
    <property type="entry name" value="Leukocyte immunoglobulin-like receptor subfamily B member 1"/>
    <property type="match status" value="1"/>
</dbReference>
<evidence type="ECO:0000313" key="6">
    <source>
        <dbReference type="Proteomes" id="UP000694404"/>
    </source>
</evidence>
<dbReference type="InterPro" id="IPR013783">
    <property type="entry name" value="Ig-like_fold"/>
</dbReference>
<dbReference type="InterPro" id="IPR003599">
    <property type="entry name" value="Ig_sub"/>
</dbReference>
<dbReference type="GeneTree" id="ENSGT01150000286974"/>
<evidence type="ECO:0000256" key="2">
    <source>
        <dbReference type="ARBA" id="ARBA00023157"/>
    </source>
</evidence>